<evidence type="ECO:0000256" key="3">
    <source>
        <dbReference type="ARBA" id="ARBA00021315"/>
    </source>
</evidence>
<evidence type="ECO:0000256" key="4">
    <source>
        <dbReference type="ARBA" id="ARBA00022741"/>
    </source>
</evidence>
<reference evidence="11 12" key="1">
    <citation type="submission" date="2021-04" db="EMBL/GenBank/DDBJ databases">
        <title>Paenibacillus sp. DLE-14 whole genome sequence.</title>
        <authorList>
            <person name="Ham Y.J."/>
        </authorList>
    </citation>
    <scope>NUCLEOTIDE SEQUENCE [LARGE SCALE GENOMIC DNA]</scope>
    <source>
        <strain evidence="11 12">DLE-14</strain>
    </source>
</reference>
<keyword evidence="6" id="KW-0067">ATP-binding</keyword>
<evidence type="ECO:0000256" key="8">
    <source>
        <dbReference type="ARBA" id="ARBA00033408"/>
    </source>
</evidence>
<sequence length="566" mass="63445">MLSELSIRNLAVIEYVSVKFHDGFHVLTGETGAGKSILIDALSLVVGGRGASDMVRYGCDKAEIEAMFELPASHPVWYTLKTFGIQASPEEGLVIRRELSSQGKSISRVNGHIVTLSMLRETGECLVNIHGQHEHQSLLRTEKHLEWLDLYAGEKVAETLNAYRAVYREYEKARIQLKELEDTSRQNMQMLDLFRFQIEEIASARLKAGEDEALAEEKQKLMYAVKRRDSASEAYALLHGSKGLDAISRAVSRVSDIREYDPVILEPLLEQLQSAFYQLEDAAFQLRDYRDSVESDPERLTYIEDRLDLIHSLKRKYGETIPDILSYLSGIKSEADKIENRDEHLARLKAEQSRLFAEAVALGNTLSLHRKKAADKLSGAIESELRQLQMERTTFHVQLQQSKDGETYKLHANGIDEAAFLIAPNPGEPLKPISKIASGGEMSRIMLALKTIFAAIDEVPVLIFDEVDTGVSGRAAQAIAEKMSRLSTHCQVFSITHLPQVACMADHHYEIKKTIVAERTSTMVTELGSSTRIEELARMLGGVEVTEKTRHHAQEMLDLADRQKGA</sequence>
<keyword evidence="7 9" id="KW-0234">DNA repair</keyword>
<dbReference type="InterPro" id="IPR004604">
    <property type="entry name" value="DNA_recomb/repair_RecN"/>
</dbReference>
<evidence type="ECO:0000256" key="7">
    <source>
        <dbReference type="ARBA" id="ARBA00023204"/>
    </source>
</evidence>
<keyword evidence="5 9" id="KW-0227">DNA damage</keyword>
<dbReference type="PIRSF" id="PIRSF003128">
    <property type="entry name" value="RecN"/>
    <property type="match status" value="1"/>
</dbReference>
<keyword evidence="12" id="KW-1185">Reference proteome</keyword>
<proteinExistence type="inferred from homology"/>
<dbReference type="InterPro" id="IPR027417">
    <property type="entry name" value="P-loop_NTPase"/>
</dbReference>
<organism evidence="11 12">
    <name type="scientific">Paenibacillus lignilyticus</name>
    <dbReference type="NCBI Taxonomy" id="1172615"/>
    <lineage>
        <taxon>Bacteria</taxon>
        <taxon>Bacillati</taxon>
        <taxon>Bacillota</taxon>
        <taxon>Bacilli</taxon>
        <taxon>Bacillales</taxon>
        <taxon>Paenibacillaceae</taxon>
        <taxon>Paenibacillus</taxon>
    </lineage>
</organism>
<feature type="domain" description="RecF/RecN/SMC N-terminal" evidence="10">
    <location>
        <begin position="2"/>
        <end position="513"/>
    </location>
</feature>
<dbReference type="RefSeq" id="WP_210659632.1">
    <property type="nucleotide sequence ID" value="NZ_JAGKSP010000006.1"/>
</dbReference>
<dbReference type="InterPro" id="IPR003395">
    <property type="entry name" value="RecF/RecN/SMC_N"/>
</dbReference>
<dbReference type="Gene3D" id="3.40.50.300">
    <property type="entry name" value="P-loop containing nucleotide triphosphate hydrolases"/>
    <property type="match status" value="2"/>
</dbReference>
<dbReference type="Pfam" id="PF02463">
    <property type="entry name" value="SMC_N"/>
    <property type="match status" value="1"/>
</dbReference>
<dbReference type="NCBIfam" id="TIGR00634">
    <property type="entry name" value="recN"/>
    <property type="match status" value="1"/>
</dbReference>
<dbReference type="SUPFAM" id="SSF52540">
    <property type="entry name" value="P-loop containing nucleoside triphosphate hydrolases"/>
    <property type="match status" value="1"/>
</dbReference>
<dbReference type="PANTHER" id="PTHR11059:SF0">
    <property type="entry name" value="DNA REPAIR PROTEIN RECN"/>
    <property type="match status" value="1"/>
</dbReference>
<comment type="caution">
    <text evidence="11">The sequence shown here is derived from an EMBL/GenBank/DDBJ whole genome shotgun (WGS) entry which is preliminary data.</text>
</comment>
<accession>A0ABS5CEH7</accession>
<dbReference type="CDD" id="cd03241">
    <property type="entry name" value="ABC_RecN"/>
    <property type="match status" value="2"/>
</dbReference>
<gene>
    <name evidence="11" type="primary">recN</name>
    <name evidence="11" type="ORF">I8J30_16815</name>
</gene>
<evidence type="ECO:0000256" key="2">
    <source>
        <dbReference type="ARBA" id="ARBA00009441"/>
    </source>
</evidence>
<evidence type="ECO:0000256" key="5">
    <source>
        <dbReference type="ARBA" id="ARBA00022763"/>
    </source>
</evidence>
<comment type="function">
    <text evidence="1 9">May be involved in recombinational repair of damaged DNA.</text>
</comment>
<comment type="similarity">
    <text evidence="2 9">Belongs to the RecN family.</text>
</comment>
<protein>
    <recommendedName>
        <fullName evidence="3 9">DNA repair protein RecN</fullName>
    </recommendedName>
    <alternativeName>
        <fullName evidence="8 9">Recombination protein N</fullName>
    </alternativeName>
</protein>
<evidence type="ECO:0000313" key="11">
    <source>
        <dbReference type="EMBL" id="MBP3964379.1"/>
    </source>
</evidence>
<dbReference type="EMBL" id="JAGKSP010000006">
    <property type="protein sequence ID" value="MBP3964379.1"/>
    <property type="molecule type" value="Genomic_DNA"/>
</dbReference>
<evidence type="ECO:0000313" key="12">
    <source>
        <dbReference type="Proteomes" id="UP000673394"/>
    </source>
</evidence>
<evidence type="ECO:0000256" key="6">
    <source>
        <dbReference type="ARBA" id="ARBA00022840"/>
    </source>
</evidence>
<dbReference type="PANTHER" id="PTHR11059">
    <property type="entry name" value="DNA REPAIR PROTEIN RECN"/>
    <property type="match status" value="1"/>
</dbReference>
<keyword evidence="4" id="KW-0547">Nucleotide-binding</keyword>
<name>A0ABS5CEH7_9BACL</name>
<evidence type="ECO:0000256" key="1">
    <source>
        <dbReference type="ARBA" id="ARBA00003618"/>
    </source>
</evidence>
<evidence type="ECO:0000256" key="9">
    <source>
        <dbReference type="PIRNR" id="PIRNR003128"/>
    </source>
</evidence>
<dbReference type="Proteomes" id="UP000673394">
    <property type="component" value="Unassembled WGS sequence"/>
</dbReference>
<evidence type="ECO:0000259" key="10">
    <source>
        <dbReference type="Pfam" id="PF02463"/>
    </source>
</evidence>